<keyword evidence="3" id="KW-1185">Reference proteome</keyword>
<dbReference type="EMBL" id="JAKIKS010000005">
    <property type="protein sequence ID" value="MCL1123388.1"/>
    <property type="molecule type" value="Genomic_DNA"/>
</dbReference>
<comment type="caution">
    <text evidence="2">The sequence shown here is derived from an EMBL/GenBank/DDBJ whole genome shotgun (WGS) entry which is preliminary data.</text>
</comment>
<organism evidence="2 3">
    <name type="scientific">Shewanella surugensis</name>
    <dbReference type="NCBI Taxonomy" id="212020"/>
    <lineage>
        <taxon>Bacteria</taxon>
        <taxon>Pseudomonadati</taxon>
        <taxon>Pseudomonadota</taxon>
        <taxon>Gammaproteobacteria</taxon>
        <taxon>Alteromonadales</taxon>
        <taxon>Shewanellaceae</taxon>
        <taxon>Shewanella</taxon>
    </lineage>
</organism>
<reference evidence="2 3" key="1">
    <citation type="submission" date="2022-01" db="EMBL/GenBank/DDBJ databases">
        <title>Whole genome-based taxonomy of the Shewanellaceae.</title>
        <authorList>
            <person name="Martin-Rodriguez A.J."/>
        </authorList>
    </citation>
    <scope>NUCLEOTIDE SEQUENCE [LARGE SCALE GENOMIC DNA]</scope>
    <source>
        <strain evidence="2 3">DSM 17177</strain>
    </source>
</reference>
<dbReference type="Proteomes" id="UP001203423">
    <property type="component" value="Unassembled WGS sequence"/>
</dbReference>
<name>A0ABT0L6U1_9GAMM</name>
<dbReference type="PANTHER" id="PTHR30547">
    <property type="entry name" value="UNCHARACTERIZED PROTEIN YHCG-RELATED"/>
    <property type="match status" value="1"/>
</dbReference>
<evidence type="ECO:0000259" key="1">
    <source>
        <dbReference type="Pfam" id="PF06250"/>
    </source>
</evidence>
<dbReference type="PANTHER" id="PTHR30547:SF5">
    <property type="entry name" value="NUCLEASE YHCG-RELATED"/>
    <property type="match status" value="1"/>
</dbReference>
<gene>
    <name evidence="2" type="ORF">L2764_02550</name>
</gene>
<dbReference type="InterPro" id="IPR053148">
    <property type="entry name" value="PD-DEXK-like_domain"/>
</dbReference>
<protein>
    <submittedName>
        <fullName evidence="2">DUF1016 domain-containing protein</fullName>
    </submittedName>
</protein>
<sequence>MNHQDVGQMDTYVRMYDQLKKQQDDNPTIGLILCSEKSEAVAKYSVLADGKQLFASKYLPYLPSEEELRQELQRERQLITEQKRISE</sequence>
<evidence type="ECO:0000313" key="3">
    <source>
        <dbReference type="Proteomes" id="UP001203423"/>
    </source>
</evidence>
<proteinExistence type="predicted"/>
<evidence type="ECO:0000313" key="2">
    <source>
        <dbReference type="EMBL" id="MCL1123388.1"/>
    </source>
</evidence>
<feature type="domain" description="YhcG PDDEXK nuclease" evidence="1">
    <location>
        <begin position="2"/>
        <end position="73"/>
    </location>
</feature>
<accession>A0ABT0L6U1</accession>
<dbReference type="InterPro" id="IPR009362">
    <property type="entry name" value="YhcG_C"/>
</dbReference>
<dbReference type="Pfam" id="PF06250">
    <property type="entry name" value="YhcG_C"/>
    <property type="match status" value="1"/>
</dbReference>